<dbReference type="InterPro" id="IPR035979">
    <property type="entry name" value="RBD_domain_sf"/>
</dbReference>
<dbReference type="SMART" id="SM00360">
    <property type="entry name" value="RRM"/>
    <property type="match status" value="1"/>
</dbReference>
<evidence type="ECO:0000313" key="5">
    <source>
        <dbReference type="EMBL" id="TDG40766.1"/>
    </source>
</evidence>
<evidence type="ECO:0000256" key="1">
    <source>
        <dbReference type="ARBA" id="ARBA00022884"/>
    </source>
</evidence>
<reference evidence="5 6" key="1">
    <citation type="journal article" date="2019" name="J. Hered.">
        <title>An Improved Genome Assembly for Drosophila navojoa, the Basal Species in the mojavensis Cluster.</title>
        <authorList>
            <person name="Vanderlinde T."/>
            <person name="Dupim E.G."/>
            <person name="Nazario-Yepiz N.O."/>
            <person name="Carvalho A.B."/>
        </authorList>
    </citation>
    <scope>NUCLEOTIDE SEQUENCE [LARGE SCALE GENOMIC DNA]</scope>
    <source>
        <strain evidence="5">Navoj_Jal97</strain>
        <tissue evidence="5">Whole organism</tissue>
    </source>
</reference>
<dbReference type="KEGG" id="dnv:108658222"/>
<dbReference type="InterPro" id="IPR012677">
    <property type="entry name" value="Nucleotide-bd_a/b_plait_sf"/>
</dbReference>
<dbReference type="GO" id="GO:0000398">
    <property type="term" value="P:mRNA splicing, via spliceosome"/>
    <property type="evidence" value="ECO:0007669"/>
    <property type="project" value="InterPro"/>
</dbReference>
<keyword evidence="6" id="KW-1185">Reference proteome</keyword>
<dbReference type="GO" id="GO:0003723">
    <property type="term" value="F:RNA binding"/>
    <property type="evidence" value="ECO:0007669"/>
    <property type="project" value="UniProtKB-UniRule"/>
</dbReference>
<dbReference type="InterPro" id="IPR045844">
    <property type="entry name" value="RRM_Ist3-like"/>
</dbReference>
<feature type="region of interest" description="Disordered" evidence="3">
    <location>
        <begin position="135"/>
        <end position="183"/>
    </location>
</feature>
<protein>
    <recommendedName>
        <fullName evidence="4">RRM domain-containing protein</fullName>
    </recommendedName>
</protein>
<feature type="compositionally biased region" description="Basic and acidic residues" evidence="3">
    <location>
        <begin position="149"/>
        <end position="164"/>
    </location>
</feature>
<evidence type="ECO:0000313" key="6">
    <source>
        <dbReference type="Proteomes" id="UP000295192"/>
    </source>
</evidence>
<dbReference type="EMBL" id="LSRL02000486">
    <property type="protein sequence ID" value="TDG40766.1"/>
    <property type="molecule type" value="Genomic_DNA"/>
</dbReference>
<dbReference type="OMA" id="CAPKPQI"/>
<accession>A0A484AWA9</accession>
<feature type="domain" description="RRM" evidence="4">
    <location>
        <begin position="34"/>
        <end position="112"/>
    </location>
</feature>
<dbReference type="PANTHER" id="PTHR45880">
    <property type="entry name" value="RNA-BINDING MOTIF PROTEIN, X-LINKED 2"/>
    <property type="match status" value="1"/>
</dbReference>
<dbReference type="InterPro" id="IPR051847">
    <property type="entry name" value="RNA_proc/Spliceosome_comp"/>
</dbReference>
<comment type="caution">
    <text evidence="5">The sequence shown here is derived from an EMBL/GenBank/DDBJ whole genome shotgun (WGS) entry which is preliminary data.</text>
</comment>
<dbReference type="PROSITE" id="PS50102">
    <property type="entry name" value="RRM"/>
    <property type="match status" value="1"/>
</dbReference>
<dbReference type="Pfam" id="PF00076">
    <property type="entry name" value="RRM_1"/>
    <property type="match status" value="1"/>
</dbReference>
<dbReference type="InterPro" id="IPR000504">
    <property type="entry name" value="RRM_dom"/>
</dbReference>
<dbReference type="GO" id="GO:0005686">
    <property type="term" value="C:U2 snRNP"/>
    <property type="evidence" value="ECO:0007669"/>
    <property type="project" value="TreeGrafter"/>
</dbReference>
<sequence>MNPLTNMRNVLKLSEQELKNPSGKSWHDMYRDSAWIFIAGFPYTLSEGDIICVFSQYGEVVNINLVRDSKTGKSKGFCFLCYEDQRSTVLAVDNLNGIKIIDRTLRVDHVADYKPPKDNEKLDEETLRLYMEGCAPKPVIKPNPAAREPQPELKLSEAIKQEKQKRNKSSKEKKHKKRRKSSE</sequence>
<proteinExistence type="predicted"/>
<dbReference type="PANTHER" id="PTHR45880:SF1">
    <property type="entry name" value="RNA-BINDING MOTIF PROTEIN, X-LINKED 2"/>
    <property type="match status" value="1"/>
</dbReference>
<name>A0A484AWA9_DRONA</name>
<evidence type="ECO:0000256" key="2">
    <source>
        <dbReference type="PROSITE-ProRule" id="PRU00176"/>
    </source>
</evidence>
<gene>
    <name evidence="5" type="ORF">AWZ03_012813</name>
</gene>
<dbReference type="SUPFAM" id="SSF54928">
    <property type="entry name" value="RNA-binding domain, RBD"/>
    <property type="match status" value="1"/>
</dbReference>
<evidence type="ECO:0000256" key="3">
    <source>
        <dbReference type="SAM" id="MobiDB-lite"/>
    </source>
</evidence>
<dbReference type="AlphaFoldDB" id="A0A484AWA9"/>
<dbReference type="Gene3D" id="3.30.70.330">
    <property type="match status" value="1"/>
</dbReference>
<dbReference type="CDD" id="cd12411">
    <property type="entry name" value="RRM_ist3_like"/>
    <property type="match status" value="1"/>
</dbReference>
<dbReference type="OrthoDB" id="2573941at2759"/>
<organism evidence="5 6">
    <name type="scientific">Drosophila navojoa</name>
    <name type="common">Fruit fly</name>
    <dbReference type="NCBI Taxonomy" id="7232"/>
    <lineage>
        <taxon>Eukaryota</taxon>
        <taxon>Metazoa</taxon>
        <taxon>Ecdysozoa</taxon>
        <taxon>Arthropoda</taxon>
        <taxon>Hexapoda</taxon>
        <taxon>Insecta</taxon>
        <taxon>Pterygota</taxon>
        <taxon>Neoptera</taxon>
        <taxon>Endopterygota</taxon>
        <taxon>Diptera</taxon>
        <taxon>Brachycera</taxon>
        <taxon>Muscomorpha</taxon>
        <taxon>Ephydroidea</taxon>
        <taxon>Drosophilidae</taxon>
        <taxon>Drosophila</taxon>
    </lineage>
</organism>
<dbReference type="FunFam" id="3.30.70.330:FF:000962">
    <property type="entry name" value="RBMX2 ortholog"/>
    <property type="match status" value="1"/>
</dbReference>
<dbReference type="GO" id="GO:0071013">
    <property type="term" value="C:catalytic step 2 spliceosome"/>
    <property type="evidence" value="ECO:0007669"/>
    <property type="project" value="TreeGrafter"/>
</dbReference>
<dbReference type="Proteomes" id="UP000295192">
    <property type="component" value="Unassembled WGS sequence"/>
</dbReference>
<dbReference type="GO" id="GO:0071011">
    <property type="term" value="C:precatalytic spliceosome"/>
    <property type="evidence" value="ECO:0007669"/>
    <property type="project" value="TreeGrafter"/>
</dbReference>
<dbReference type="STRING" id="7232.A0A484AWA9"/>
<evidence type="ECO:0000259" key="4">
    <source>
        <dbReference type="PROSITE" id="PS50102"/>
    </source>
</evidence>
<keyword evidence="1 2" id="KW-0694">RNA-binding</keyword>
<feature type="compositionally biased region" description="Basic residues" evidence="3">
    <location>
        <begin position="165"/>
        <end position="183"/>
    </location>
</feature>